<dbReference type="PANTHER" id="PTHR19980">
    <property type="entry name" value="RNA CLEAVAGE STIMULATION FACTOR"/>
    <property type="match status" value="1"/>
</dbReference>
<reference evidence="8 9" key="1">
    <citation type="journal article" date="2021" name="Hortic Res">
        <title>The domestication of Cucurbita argyrosperma as revealed by the genome of its wild relative.</title>
        <authorList>
            <person name="Barrera-Redondo J."/>
            <person name="Sanchez-de la Vega G."/>
            <person name="Aguirre-Liguori J.A."/>
            <person name="Castellanos-Morales G."/>
            <person name="Gutierrez-Guerrero Y.T."/>
            <person name="Aguirre-Dugua X."/>
            <person name="Aguirre-Planter E."/>
            <person name="Tenaillon M.I."/>
            <person name="Lira-Saade R."/>
            <person name="Eguiarte L.E."/>
        </authorList>
    </citation>
    <scope>NUCLEOTIDE SEQUENCE [LARGE SCALE GENOMIC DNA]</scope>
    <source>
        <strain evidence="8">JBR-2021</strain>
    </source>
</reference>
<evidence type="ECO:0000256" key="3">
    <source>
        <dbReference type="ARBA" id="ARBA00023242"/>
    </source>
</evidence>
<evidence type="ECO:0000313" key="9">
    <source>
        <dbReference type="Proteomes" id="UP000685013"/>
    </source>
</evidence>
<organism evidence="8 9">
    <name type="scientific">Cucurbita argyrosperma subsp. sororia</name>
    <dbReference type="NCBI Taxonomy" id="37648"/>
    <lineage>
        <taxon>Eukaryota</taxon>
        <taxon>Viridiplantae</taxon>
        <taxon>Streptophyta</taxon>
        <taxon>Embryophyta</taxon>
        <taxon>Tracheophyta</taxon>
        <taxon>Spermatophyta</taxon>
        <taxon>Magnoliopsida</taxon>
        <taxon>eudicotyledons</taxon>
        <taxon>Gunneridae</taxon>
        <taxon>Pentapetalae</taxon>
        <taxon>rosids</taxon>
        <taxon>fabids</taxon>
        <taxon>Cucurbitales</taxon>
        <taxon>Cucurbitaceae</taxon>
        <taxon>Cucurbiteae</taxon>
        <taxon>Cucurbita</taxon>
    </lineage>
</organism>
<feature type="compositionally biased region" description="Basic and acidic residues" evidence="5">
    <location>
        <begin position="1519"/>
        <end position="1535"/>
    </location>
</feature>
<name>A0AAV6NC58_9ROSI</name>
<evidence type="ECO:0000259" key="7">
    <source>
        <dbReference type="Pfam" id="PF05843"/>
    </source>
</evidence>
<feature type="region of interest" description="Disordered" evidence="5">
    <location>
        <begin position="1988"/>
        <end position="2078"/>
    </location>
</feature>
<feature type="domain" description="Suppressor of forked" evidence="7">
    <location>
        <begin position="67"/>
        <end position="568"/>
    </location>
</feature>
<feature type="compositionally biased region" description="Polar residues" evidence="5">
    <location>
        <begin position="1988"/>
        <end position="2011"/>
    </location>
</feature>
<keyword evidence="6" id="KW-0472">Membrane</keyword>
<keyword evidence="2" id="KW-0677">Repeat</keyword>
<feature type="region of interest" description="Disordered" evidence="5">
    <location>
        <begin position="1566"/>
        <end position="1623"/>
    </location>
</feature>
<feature type="compositionally biased region" description="Polar residues" evidence="5">
    <location>
        <begin position="2043"/>
        <end position="2058"/>
    </location>
</feature>
<dbReference type="GO" id="GO:0005634">
    <property type="term" value="C:nucleus"/>
    <property type="evidence" value="ECO:0007669"/>
    <property type="project" value="UniProtKB-SubCell"/>
</dbReference>
<dbReference type="InterPro" id="IPR008847">
    <property type="entry name" value="Suf"/>
</dbReference>
<gene>
    <name evidence="8" type="primary">CSTF77</name>
    <name evidence="8" type="ORF">SDJN03_12016</name>
</gene>
<keyword evidence="3" id="KW-0539">Nucleus</keyword>
<keyword evidence="6" id="KW-1133">Transmembrane helix</keyword>
<dbReference type="Pfam" id="PF05843">
    <property type="entry name" value="Suf"/>
    <property type="match status" value="1"/>
</dbReference>
<dbReference type="InterPro" id="IPR003107">
    <property type="entry name" value="HAT"/>
</dbReference>
<dbReference type="InterPro" id="IPR019734">
    <property type="entry name" value="TPR_rpt"/>
</dbReference>
<feature type="repeat" description="TPR" evidence="4">
    <location>
        <begin position="329"/>
        <end position="362"/>
    </location>
</feature>
<evidence type="ECO:0000256" key="4">
    <source>
        <dbReference type="PROSITE-ProRule" id="PRU00339"/>
    </source>
</evidence>
<feature type="transmembrane region" description="Helical" evidence="6">
    <location>
        <begin position="875"/>
        <end position="892"/>
    </location>
</feature>
<keyword evidence="4" id="KW-0802">TPR repeat</keyword>
<feature type="compositionally biased region" description="Polar residues" evidence="5">
    <location>
        <begin position="1460"/>
        <end position="1476"/>
    </location>
</feature>
<evidence type="ECO:0000256" key="6">
    <source>
        <dbReference type="SAM" id="Phobius"/>
    </source>
</evidence>
<keyword evidence="6" id="KW-0812">Transmembrane</keyword>
<dbReference type="GO" id="GO:0003729">
    <property type="term" value="F:mRNA binding"/>
    <property type="evidence" value="ECO:0007669"/>
    <property type="project" value="TreeGrafter"/>
</dbReference>
<dbReference type="FunFam" id="1.25.40.1040:FF:000005">
    <property type="entry name" value="Cleavage stimulation factor subunit 77"/>
    <property type="match status" value="1"/>
</dbReference>
<comment type="subcellular location">
    <subcellularLocation>
        <location evidence="1">Nucleus</location>
    </subcellularLocation>
</comment>
<feature type="compositionally biased region" description="Acidic residues" evidence="5">
    <location>
        <begin position="1189"/>
        <end position="1204"/>
    </location>
</feature>
<feature type="compositionally biased region" description="Basic and acidic residues" evidence="5">
    <location>
        <begin position="1608"/>
        <end position="1623"/>
    </location>
</feature>
<evidence type="ECO:0000256" key="2">
    <source>
        <dbReference type="ARBA" id="ARBA00022737"/>
    </source>
</evidence>
<feature type="region of interest" description="Disordered" evidence="5">
    <location>
        <begin position="1505"/>
        <end position="1550"/>
    </location>
</feature>
<feature type="compositionally biased region" description="Polar residues" evidence="5">
    <location>
        <begin position="725"/>
        <end position="743"/>
    </location>
</feature>
<dbReference type="PANTHER" id="PTHR19980:SF0">
    <property type="entry name" value="CLEAVAGE STIMULATION FACTOR SUBUNIT 3"/>
    <property type="match status" value="1"/>
</dbReference>
<feature type="transmembrane region" description="Helical" evidence="6">
    <location>
        <begin position="899"/>
        <end position="922"/>
    </location>
</feature>
<sequence length="2078" mass="231796">MWRSVVWCDKFRHEFEHTLVEYPGAAKQTSITYTVTTLFSRTLFIMTSEGSESKDKTASNKLVDDLKYNVEVAETVAKEAQRLPIPEATPLYEQLLTVYPTAAKYWKQYVEAHMIINNDDATKQIFSRCLLTCLHIPLWRCYIRFIKKVNERKGMEGQEETRKAFDFMLSYLGVDISSGPVWMEYIAFLKSLPALSSQEESQRMTAMRKVYQRAIITPTHHIEQLWRDYENFENSVSRQLAKGLISEYQPKFNSARAVYRERKKYVDEIDDNMLAVPPTGSPKEELQWMSWKRLIAFEKGNPQRIDSTSSNKRIIFTYEQCLMYLYHYPDVWYDYAMWHANNGSIDAAIKVFQRALKALPGSDMLKYAYAELEESRGSLQSAKKIYESILGDGINATALTHIQFIRFLRRNEGVEAARKHFLDARKSPNCTYHVYVAYAMMAFCLDKDPKIAHNIFEDGMKRFMNEATYILEYADFLARLNDDRNIRALFERALSTLPLEESTEVWKRFVHFEQTYGDLASMLKVEKRRKEALSQMGEDGASTLESSLQDIVSRYSFMDLWPCTSSDLDNLARQEWLAKNMSKNSEKSILPSGAGFLDTGSAGLLSHSNPSTKVVYPDTSQMVIYDPSQKLGMLPTATASGLPANPITLSNPASVVSGGPTNVFDEILKATPAALIAFLANLPAVDGPTPDVDIVLSVCLESDIPTVPSVKSGATPAQGSAGPVPTTSDSGTSKSHAFSNSSLKHTRDRQSAKRKDYDRQEDNESTTVQSQPLPKDFFRIRQIQKARGATSSQTGSASYGSAISGDLSAAKAQQRHSHTAFYLLSSPISFSLSDSSFQILLIAIEACDNGEIDMEIGFRVRKFVVVSIRIYCRSVRNYPFLFGLLCLLILLYRSCPFLFSILVSASPVLICTAVLLGTLLSFGKPNIPEIETEEVASLKSGILDNATVLTKEDDSFTVEKLDGIKVGNSYVESSEEDRKTSTLDEHADFLDFVPVIHERDFEIQFERGGVEEFEKNEVEELKKGEERELPIGSELEERREIFERDFDNKSSATDGEKAVEDQLLAAESLRNEIIEVKDRNISIEPVRKGDNLNLSLNDKDDSDENDYGSSGSESDRAESSSPDASMADIMPLLDELHPLLDLETLLPAHRSNEESDASSEQSRKSDGECVISDDEAENQGEEGSAVEHDDNDDDEDEGMDEEKEDESKSAIKWTEDDQKNLMDLGNLELERNQRLENLIARRKARNNVRMLAVKNLIDLDGFDIPVNVPPISTAKHNPFDLPYDSYNNMGLPPIPGSAPSILLPRRNPFDLPYDPNEEKPDLKSDDFEHKDIFQRHESFSVGDSSFAVPKLEQQNIRWKPYFIPEKTAAEGTSYAQLERQFSEVSESKLSSVSDTESMSSIADQDDKKPDESQSFLETTAVSYLDPMASELGNGSWEDIGSEDYIQEHRDVHHEVIEITLGSTESRFESQSGSSETGAADTPVEFNATEIHSKSLLIETDYSSNSSLSSLLEEVNETPSEAKKDEARPSSSRVEESSVETTSTSLPTALEEDANFKIACDVLDDNHNKESLYDSSPSAEGKDSEVHSETEQDATSSLKDMYDASSELHAVDKNEQESREDSEVTVHLATNTTSHVDLDHLVGVADPIATSRDHLTTNATILVSQEQSKPTAMEERVLLISSSSTFPSELEQVEECSMNEKDVRFEQDSVRALSVESHKESALQDLDIKIASSGSSSPNVTREVMSSATPFEQSWSDKPMVEPVIGHRDGFEERGSLSTDSAAEVNSENVAPKVHQDISTALSLVVSDSSSSSSDHDFRPLYAARDKKDGIVDQVVFEDHGEVTKHLDYPTEVYDSHFSEKTIREEVDEIADIDEGLLLELDEVGDFSVKEVGEPVRNEKEIPEEAQAERPTEAKSDIPILEARTLDDINLAFRQVHEGVDVEDVVLPSATESQLKKGAISETSSNLEVVEARSLGDIHVPLAQVSENNIVESRSSSEPAETELNSSSNPTETKNEAKPETSSDFEAVEAKSPGDNHVALMQVSGKTMSELPTSSVSNDPSKEPNKPEQILLLQLPHQA</sequence>
<feature type="compositionally biased region" description="Basic and acidic residues" evidence="5">
    <location>
        <begin position="748"/>
        <end position="762"/>
    </location>
</feature>
<keyword evidence="9" id="KW-1185">Reference proteome</keyword>
<dbReference type="Proteomes" id="UP000685013">
    <property type="component" value="Chromosome 7"/>
</dbReference>
<evidence type="ECO:0000313" key="8">
    <source>
        <dbReference type="EMBL" id="KAG6595463.1"/>
    </source>
</evidence>
<feature type="region of interest" description="Disordered" evidence="5">
    <location>
        <begin position="707"/>
        <end position="771"/>
    </location>
</feature>
<dbReference type="InterPro" id="IPR045243">
    <property type="entry name" value="Rna14-like"/>
</dbReference>
<evidence type="ECO:0000256" key="5">
    <source>
        <dbReference type="SAM" id="MobiDB-lite"/>
    </source>
</evidence>
<feature type="compositionally biased region" description="Acidic residues" evidence="5">
    <location>
        <begin position="1171"/>
        <end position="1180"/>
    </location>
</feature>
<feature type="compositionally biased region" description="Low complexity" evidence="5">
    <location>
        <begin position="1385"/>
        <end position="1397"/>
    </location>
</feature>
<dbReference type="EMBL" id="JAGKQH010000007">
    <property type="protein sequence ID" value="KAG6595463.1"/>
    <property type="molecule type" value="Genomic_DNA"/>
</dbReference>
<feature type="non-terminal residue" evidence="8">
    <location>
        <position position="1"/>
    </location>
</feature>
<feature type="compositionally biased region" description="Basic and acidic residues" evidence="5">
    <location>
        <begin position="1579"/>
        <end position="1589"/>
    </location>
</feature>
<dbReference type="GO" id="GO:0031124">
    <property type="term" value="P:mRNA 3'-end processing"/>
    <property type="evidence" value="ECO:0007669"/>
    <property type="project" value="InterPro"/>
</dbReference>
<proteinExistence type="predicted"/>
<accession>A0AAV6NC58</accession>
<dbReference type="PROSITE" id="PS50005">
    <property type="entry name" value="TPR"/>
    <property type="match status" value="1"/>
</dbReference>
<dbReference type="SMART" id="SM00386">
    <property type="entry name" value="HAT"/>
    <property type="match status" value="9"/>
</dbReference>
<feature type="region of interest" description="Disordered" evidence="5">
    <location>
        <begin position="1150"/>
        <end position="1216"/>
    </location>
</feature>
<comment type="caution">
    <text evidence="8">The sequence shown here is derived from an EMBL/GenBank/DDBJ whole genome shotgun (WGS) entry which is preliminary data.</text>
</comment>
<feature type="region of interest" description="Disordered" evidence="5">
    <location>
        <begin position="1385"/>
        <end position="1414"/>
    </location>
</feature>
<feature type="region of interest" description="Disordered" evidence="5">
    <location>
        <begin position="1460"/>
        <end position="1485"/>
    </location>
</feature>
<feature type="region of interest" description="Disordered" evidence="5">
    <location>
        <begin position="1090"/>
        <end position="1127"/>
    </location>
</feature>
<protein>
    <submittedName>
        <fullName evidence="8">Cleavage stimulation factor subunit 77</fullName>
    </submittedName>
</protein>
<evidence type="ECO:0000256" key="1">
    <source>
        <dbReference type="ARBA" id="ARBA00004123"/>
    </source>
</evidence>
<feature type="compositionally biased region" description="Basic and acidic residues" evidence="5">
    <location>
        <begin position="1205"/>
        <end position="1216"/>
    </location>
</feature>